<dbReference type="GO" id="GO:0016020">
    <property type="term" value="C:membrane"/>
    <property type="evidence" value="ECO:0007669"/>
    <property type="project" value="UniProtKB-SubCell"/>
</dbReference>
<protein>
    <submittedName>
        <fullName evidence="7">PQ loop repeat</fullName>
    </submittedName>
</protein>
<keyword evidence="3 6" id="KW-1133">Transmembrane helix</keyword>
<sequence length="305" mass="33528">MGWLTSLTGVLAPVFIVFSPFLSYGDQALSMRRNKSSAGFSLDIPLIMLVASLLRIFYWPGARFDTSLLVQSIFMVMMQLALLKIALDHRPPPSTRGGDGSLPFSGSSKDGGMMGAMQRPYNFWQWRSPKPYWQFLSYMFLGLVVCEVVLRFVPPVYGLYSSLIGITGLSVEATLPLPQVLSNARTRSTVGLRLSVLASWLGGDAMKMFWFFTSTSEIPATFKLCGSFQAMCDCFLALQFFMYRRSATAVAEDIKDHPLTSLDSSAASHGSHDGLTHPHSVSLTPTHRPAHAHGSIDGLKDEVAL</sequence>
<dbReference type="InterPro" id="IPR006603">
    <property type="entry name" value="PQ-loop_rpt"/>
</dbReference>
<feature type="transmembrane region" description="Helical" evidence="6">
    <location>
        <begin position="135"/>
        <end position="153"/>
    </location>
</feature>
<evidence type="ECO:0000256" key="3">
    <source>
        <dbReference type="ARBA" id="ARBA00022989"/>
    </source>
</evidence>
<dbReference type="Proteomes" id="UP000749293">
    <property type="component" value="Unassembled WGS sequence"/>
</dbReference>
<keyword evidence="2 6" id="KW-0812">Transmembrane</keyword>
<dbReference type="GO" id="GO:0045332">
    <property type="term" value="P:phospholipid translocation"/>
    <property type="evidence" value="ECO:0007669"/>
    <property type="project" value="TreeGrafter"/>
</dbReference>
<evidence type="ECO:0000256" key="6">
    <source>
        <dbReference type="SAM" id="Phobius"/>
    </source>
</evidence>
<evidence type="ECO:0000256" key="2">
    <source>
        <dbReference type="ARBA" id="ARBA00022692"/>
    </source>
</evidence>
<comment type="caution">
    <text evidence="7">The sequence shown here is derived from an EMBL/GenBank/DDBJ whole genome shotgun (WGS) entry which is preliminary data.</text>
</comment>
<feature type="transmembrane region" description="Helical" evidence="6">
    <location>
        <begin position="37"/>
        <end position="57"/>
    </location>
</feature>
<evidence type="ECO:0000256" key="1">
    <source>
        <dbReference type="ARBA" id="ARBA00004141"/>
    </source>
</evidence>
<dbReference type="GO" id="GO:0005768">
    <property type="term" value="C:endosome"/>
    <property type="evidence" value="ECO:0007669"/>
    <property type="project" value="TreeGrafter"/>
</dbReference>
<dbReference type="PANTHER" id="PTHR14856">
    <property type="entry name" value="PQ-LOOP REPEAT-CONTAINING PROTEIN 1-LIKE PROTEIN"/>
    <property type="match status" value="1"/>
</dbReference>
<evidence type="ECO:0000256" key="4">
    <source>
        <dbReference type="ARBA" id="ARBA00023136"/>
    </source>
</evidence>
<proteinExistence type="predicted"/>
<keyword evidence="4 6" id="KW-0472">Membrane</keyword>
<dbReference type="AlphaFoldDB" id="A0A9P4YNJ5"/>
<dbReference type="InterPro" id="IPR052241">
    <property type="entry name" value="SLC66/Scramblase_ANY1"/>
</dbReference>
<dbReference type="Gene3D" id="1.20.1280.290">
    <property type="match status" value="2"/>
</dbReference>
<feature type="transmembrane region" description="Helical" evidence="6">
    <location>
        <begin position="6"/>
        <end position="25"/>
    </location>
</feature>
<dbReference type="EMBL" id="JAANYQ010000018">
    <property type="protein sequence ID" value="KAF4120233.1"/>
    <property type="molecule type" value="Genomic_DNA"/>
</dbReference>
<dbReference type="GO" id="GO:0042147">
    <property type="term" value="P:retrograde transport, endosome to Golgi"/>
    <property type="evidence" value="ECO:0007669"/>
    <property type="project" value="TreeGrafter"/>
</dbReference>
<dbReference type="OrthoDB" id="292213at2759"/>
<accession>A0A9P4YNJ5</accession>
<evidence type="ECO:0000313" key="7">
    <source>
        <dbReference type="EMBL" id="KAF4120233.1"/>
    </source>
</evidence>
<comment type="subcellular location">
    <subcellularLocation>
        <location evidence="1">Membrane</location>
        <topology evidence="1">Multi-pass membrane protein</topology>
    </subcellularLocation>
</comment>
<organism evidence="7 8">
    <name type="scientific">Geosmithia morbida</name>
    <dbReference type="NCBI Taxonomy" id="1094350"/>
    <lineage>
        <taxon>Eukaryota</taxon>
        <taxon>Fungi</taxon>
        <taxon>Dikarya</taxon>
        <taxon>Ascomycota</taxon>
        <taxon>Pezizomycotina</taxon>
        <taxon>Sordariomycetes</taxon>
        <taxon>Hypocreomycetidae</taxon>
        <taxon>Hypocreales</taxon>
        <taxon>Bionectriaceae</taxon>
        <taxon>Geosmithia</taxon>
    </lineage>
</organism>
<feature type="region of interest" description="Disordered" evidence="5">
    <location>
        <begin position="262"/>
        <end position="305"/>
    </location>
</feature>
<dbReference type="PANTHER" id="PTHR14856:SF9">
    <property type="entry name" value="PQ-LOOP REPEAT-CONTAINING PROTEIN 1"/>
    <property type="match status" value="1"/>
</dbReference>
<name>A0A9P4YNJ5_9HYPO</name>
<feature type="transmembrane region" description="Helical" evidence="6">
    <location>
        <begin position="69"/>
        <end position="87"/>
    </location>
</feature>
<dbReference type="GeneID" id="55969588"/>
<evidence type="ECO:0000313" key="8">
    <source>
        <dbReference type="Proteomes" id="UP000749293"/>
    </source>
</evidence>
<dbReference type="GO" id="GO:0005829">
    <property type="term" value="C:cytosol"/>
    <property type="evidence" value="ECO:0007669"/>
    <property type="project" value="GOC"/>
</dbReference>
<evidence type="ECO:0000256" key="5">
    <source>
        <dbReference type="SAM" id="MobiDB-lite"/>
    </source>
</evidence>
<gene>
    <name evidence="7" type="ORF">GMORB2_3360</name>
</gene>
<reference evidence="7" key="1">
    <citation type="submission" date="2020-03" db="EMBL/GenBank/DDBJ databases">
        <title>Site-based positive gene gene selection in Geosmithia morbida across the United States reveals a broad range of putative effectors and factors for local host and environmental adapation.</title>
        <authorList>
            <person name="Onufrak A."/>
            <person name="Murdoch R.W."/>
            <person name="Gazis R."/>
            <person name="Huff M."/>
            <person name="Staton M."/>
            <person name="Klingeman W."/>
            <person name="Hadziabdic D."/>
        </authorList>
    </citation>
    <scope>NUCLEOTIDE SEQUENCE</scope>
    <source>
        <strain evidence="7">1262</strain>
    </source>
</reference>
<keyword evidence="8" id="KW-1185">Reference proteome</keyword>
<dbReference type="RefSeq" id="XP_035318885.1">
    <property type="nucleotide sequence ID" value="XM_035465336.1"/>
</dbReference>
<dbReference type="Pfam" id="PF04193">
    <property type="entry name" value="PQ-loop"/>
    <property type="match status" value="1"/>
</dbReference>
<dbReference type="GO" id="GO:0005802">
    <property type="term" value="C:trans-Golgi network"/>
    <property type="evidence" value="ECO:0007669"/>
    <property type="project" value="TreeGrafter"/>
</dbReference>